<evidence type="ECO:0000256" key="2">
    <source>
        <dbReference type="ARBA" id="ARBA00007783"/>
    </source>
</evidence>
<proteinExistence type="inferred from homology"/>
<evidence type="ECO:0000313" key="10">
    <source>
        <dbReference type="Proteomes" id="UP000244201"/>
    </source>
</evidence>
<dbReference type="InterPro" id="IPR017500">
    <property type="entry name" value="Phage_infect_YhgE_N"/>
</dbReference>
<evidence type="ECO:0000259" key="8">
    <source>
        <dbReference type="Pfam" id="PF12051"/>
    </source>
</evidence>
<name>A0A2R4TAI8_9ACTN</name>
<feature type="transmembrane region" description="Helical" evidence="7">
    <location>
        <begin position="15"/>
        <end position="37"/>
    </location>
</feature>
<dbReference type="EMBL" id="CP026304">
    <property type="protein sequence ID" value="AVZ76160.1"/>
    <property type="molecule type" value="Genomic_DNA"/>
</dbReference>
<evidence type="ECO:0000256" key="7">
    <source>
        <dbReference type="SAM" id="Phobius"/>
    </source>
</evidence>
<keyword evidence="3" id="KW-1003">Cell membrane</keyword>
<evidence type="ECO:0000256" key="3">
    <source>
        <dbReference type="ARBA" id="ARBA00022475"/>
    </source>
</evidence>
<dbReference type="GeneID" id="55659897"/>
<keyword evidence="4 7" id="KW-0812">Transmembrane</keyword>
<keyword evidence="10" id="KW-1185">Reference proteome</keyword>
<dbReference type="AlphaFoldDB" id="A0A2R4TAI8"/>
<dbReference type="OrthoDB" id="4571363at2"/>
<dbReference type="PANTHER" id="PTHR43077:SF8">
    <property type="entry name" value="DOXORUBICIN RESISTANCE ABC TRANSPORTER PERMEASE PROTEIN DRRB"/>
    <property type="match status" value="1"/>
</dbReference>
<accession>A0A2R4TAI8</accession>
<dbReference type="Proteomes" id="UP000244201">
    <property type="component" value="Chromosome"/>
</dbReference>
<feature type="domain" description="DUF3533" evidence="8">
    <location>
        <begin position="19"/>
        <end position="256"/>
    </location>
</feature>
<dbReference type="NCBIfam" id="TIGR03061">
    <property type="entry name" value="pip_yhgE_Nterm"/>
    <property type="match status" value="1"/>
</dbReference>
<organism evidence="9 10">
    <name type="scientific">Streptomyces lunaelactis</name>
    <dbReference type="NCBI Taxonomy" id="1535768"/>
    <lineage>
        <taxon>Bacteria</taxon>
        <taxon>Bacillati</taxon>
        <taxon>Actinomycetota</taxon>
        <taxon>Actinomycetes</taxon>
        <taxon>Kitasatosporales</taxon>
        <taxon>Streptomycetaceae</taxon>
        <taxon>Streptomyces</taxon>
    </lineage>
</organism>
<dbReference type="Gene3D" id="3.40.1710.10">
    <property type="entry name" value="abc type-2 transporter like domain"/>
    <property type="match status" value="1"/>
</dbReference>
<evidence type="ECO:0000313" key="9">
    <source>
        <dbReference type="EMBL" id="AVZ76160.1"/>
    </source>
</evidence>
<evidence type="ECO:0000256" key="1">
    <source>
        <dbReference type="ARBA" id="ARBA00004651"/>
    </source>
</evidence>
<keyword evidence="5 7" id="KW-1133">Transmembrane helix</keyword>
<dbReference type="RefSeq" id="WP_108153448.1">
    <property type="nucleotide sequence ID" value="NZ_CP026304.1"/>
</dbReference>
<keyword evidence="6 7" id="KW-0472">Membrane</keyword>
<feature type="transmembrane region" description="Helical" evidence="7">
    <location>
        <begin position="214"/>
        <end position="232"/>
    </location>
</feature>
<protein>
    <recommendedName>
        <fullName evidence="8">DUF3533 domain-containing protein</fullName>
    </recommendedName>
</protein>
<dbReference type="GO" id="GO:0005886">
    <property type="term" value="C:plasma membrane"/>
    <property type="evidence" value="ECO:0007669"/>
    <property type="project" value="UniProtKB-SubCell"/>
</dbReference>
<comment type="similarity">
    <text evidence="2">Belongs to the ABC-2 integral membrane protein family.</text>
</comment>
<gene>
    <name evidence="9" type="ORF">SLUN_32125</name>
</gene>
<dbReference type="InterPro" id="IPR051328">
    <property type="entry name" value="T7SS_ABC-Transporter"/>
</dbReference>
<dbReference type="InterPro" id="IPR022703">
    <property type="entry name" value="DUF3533"/>
</dbReference>
<dbReference type="Pfam" id="PF12051">
    <property type="entry name" value="DUF3533"/>
    <property type="match status" value="1"/>
</dbReference>
<evidence type="ECO:0000256" key="5">
    <source>
        <dbReference type="ARBA" id="ARBA00022989"/>
    </source>
</evidence>
<sequence>MSNVHPFRVLRAKRLWIVNGMVVGFVALLFAVFYVGANIDPAGHLHKLPVGLVSADKGVNAGGKQTDLGAQIVQSIKKSSQGEDKIDWRVMDEKEMKEELSKGKLFGALVVPSDFTSSVAALAGTEASGDAVRPTLTVLTNQSAGSVGSSMARQAATTAAQSASAQVGKQLTTQAKATQAELPAATLLLLADPAEVQIEDGHPLDSHSGLGLSAFYYSLVLVVCGMLAANVISGQVDHALGYTHNDMGPLRIHNPLLRATRVQTLAISSTVLARDHVVRGQSCRHVGAAAEGAGRA</sequence>
<evidence type="ECO:0000256" key="4">
    <source>
        <dbReference type="ARBA" id="ARBA00022692"/>
    </source>
</evidence>
<evidence type="ECO:0000256" key="6">
    <source>
        <dbReference type="ARBA" id="ARBA00023136"/>
    </source>
</evidence>
<comment type="subcellular location">
    <subcellularLocation>
        <location evidence="1">Cell membrane</location>
        <topology evidence="1">Multi-pass membrane protein</topology>
    </subcellularLocation>
</comment>
<dbReference type="PANTHER" id="PTHR43077">
    <property type="entry name" value="TRANSPORT PERMEASE YVFS-RELATED"/>
    <property type="match status" value="1"/>
</dbReference>
<dbReference type="KEGG" id="slk:SLUN_32125"/>
<reference evidence="9 10" key="1">
    <citation type="submission" date="2018-01" db="EMBL/GenBank/DDBJ databases">
        <title>Complete genome sequence of Streptomyces lunaelactis MM109T, a Ferroverdin A producer isolated from cave moonmilk deposits.</title>
        <authorList>
            <person name="Naome A."/>
            <person name="Martinet L."/>
            <person name="Maciejewska M."/>
            <person name="Anderssen S."/>
            <person name="Adam D."/>
            <person name="Tenconi E."/>
            <person name="Deflandre B."/>
            <person name="Arguelles-Arias A."/>
            <person name="Calusinska M."/>
            <person name="Copieters W."/>
            <person name="Karim L."/>
            <person name="Hanikenne M."/>
            <person name="Baurain D."/>
            <person name="van Wezel G."/>
            <person name="Smargiasso N."/>
            <person name="de Pauw E."/>
            <person name="Delfosse P."/>
            <person name="Rigali S."/>
        </authorList>
    </citation>
    <scope>NUCLEOTIDE SEQUENCE [LARGE SCALE GENOMIC DNA]</scope>
    <source>
        <strain evidence="9 10">MM109</strain>
    </source>
</reference>